<reference evidence="1 2" key="1">
    <citation type="submission" date="2024-05" db="EMBL/GenBank/DDBJ databases">
        <title>Genome sequencing and assembly of Indian major carp, Cirrhinus mrigala (Hamilton, 1822).</title>
        <authorList>
            <person name="Mohindra V."/>
            <person name="Chowdhury L.M."/>
            <person name="Lal K."/>
            <person name="Jena J.K."/>
        </authorList>
    </citation>
    <scope>NUCLEOTIDE SEQUENCE [LARGE SCALE GENOMIC DNA]</scope>
    <source>
        <strain evidence="1">CM1030</strain>
        <tissue evidence="1">Blood</tissue>
    </source>
</reference>
<evidence type="ECO:0008006" key="3">
    <source>
        <dbReference type="Google" id="ProtNLM"/>
    </source>
</evidence>
<dbReference type="PANTHER" id="PTHR14074">
    <property type="entry name" value="HELICASE WITH DEATH DOMAIN-RELATED"/>
    <property type="match status" value="1"/>
</dbReference>
<dbReference type="Proteomes" id="UP001529510">
    <property type="component" value="Unassembled WGS sequence"/>
</dbReference>
<name>A0ABD0QFJ8_CIRMR</name>
<dbReference type="EMBL" id="JAMKFB020000009">
    <property type="protein sequence ID" value="KAL0184972.1"/>
    <property type="molecule type" value="Genomic_DNA"/>
</dbReference>
<sequence length="69" mass="7797">MVIDECHHTKKGGVYNHIMIRYLKQKHQNQLLKKQDKNPVPLPQILGLTASPGVGGAMSQERAEEHILQ</sequence>
<dbReference type="PANTHER" id="PTHR14074:SF14">
    <property type="entry name" value="INTERFERON-INDUCED HELICASE C DOMAIN-CONTAINING PROTEIN 1"/>
    <property type="match status" value="1"/>
</dbReference>
<dbReference type="AlphaFoldDB" id="A0ABD0QFJ8"/>
<proteinExistence type="predicted"/>
<comment type="caution">
    <text evidence="1">The sequence shown here is derived from an EMBL/GenBank/DDBJ whole genome shotgun (WGS) entry which is preliminary data.</text>
</comment>
<evidence type="ECO:0000313" key="2">
    <source>
        <dbReference type="Proteomes" id="UP001529510"/>
    </source>
</evidence>
<protein>
    <recommendedName>
        <fullName evidence="3">Helicase ATP-binding domain-containing protein</fullName>
    </recommendedName>
</protein>
<feature type="non-terminal residue" evidence="1">
    <location>
        <position position="69"/>
    </location>
</feature>
<dbReference type="InterPro" id="IPR027417">
    <property type="entry name" value="P-loop_NTPase"/>
</dbReference>
<keyword evidence="2" id="KW-1185">Reference proteome</keyword>
<dbReference type="Gene3D" id="3.40.50.300">
    <property type="entry name" value="P-loop containing nucleotide triphosphate hydrolases"/>
    <property type="match status" value="1"/>
</dbReference>
<organism evidence="1 2">
    <name type="scientific">Cirrhinus mrigala</name>
    <name type="common">Mrigala</name>
    <dbReference type="NCBI Taxonomy" id="683832"/>
    <lineage>
        <taxon>Eukaryota</taxon>
        <taxon>Metazoa</taxon>
        <taxon>Chordata</taxon>
        <taxon>Craniata</taxon>
        <taxon>Vertebrata</taxon>
        <taxon>Euteleostomi</taxon>
        <taxon>Actinopterygii</taxon>
        <taxon>Neopterygii</taxon>
        <taxon>Teleostei</taxon>
        <taxon>Ostariophysi</taxon>
        <taxon>Cypriniformes</taxon>
        <taxon>Cyprinidae</taxon>
        <taxon>Labeoninae</taxon>
        <taxon>Labeonini</taxon>
        <taxon>Cirrhinus</taxon>
    </lineage>
</organism>
<dbReference type="InterPro" id="IPR051363">
    <property type="entry name" value="RLR_Helicase"/>
</dbReference>
<gene>
    <name evidence="1" type="ORF">M9458_020668</name>
</gene>
<accession>A0ABD0QFJ8</accession>
<evidence type="ECO:0000313" key="1">
    <source>
        <dbReference type="EMBL" id="KAL0184972.1"/>
    </source>
</evidence>